<dbReference type="EMBL" id="OZ019900">
    <property type="protein sequence ID" value="CAK9235509.1"/>
    <property type="molecule type" value="Genomic_DNA"/>
</dbReference>
<evidence type="ECO:0000313" key="2">
    <source>
        <dbReference type="Proteomes" id="UP001497512"/>
    </source>
</evidence>
<dbReference type="Proteomes" id="UP001497512">
    <property type="component" value="Chromosome 8"/>
</dbReference>
<reference evidence="1" key="1">
    <citation type="submission" date="2024-02" db="EMBL/GenBank/DDBJ databases">
        <authorList>
            <consortium name="ELIXIR-Norway"/>
            <consortium name="Elixir Norway"/>
        </authorList>
    </citation>
    <scope>NUCLEOTIDE SEQUENCE</scope>
</reference>
<name>A0ABP0V486_9BRYO</name>
<organism evidence="1 2">
    <name type="scientific">Sphagnum troendelagicum</name>
    <dbReference type="NCBI Taxonomy" id="128251"/>
    <lineage>
        <taxon>Eukaryota</taxon>
        <taxon>Viridiplantae</taxon>
        <taxon>Streptophyta</taxon>
        <taxon>Embryophyta</taxon>
        <taxon>Bryophyta</taxon>
        <taxon>Sphagnophytina</taxon>
        <taxon>Sphagnopsida</taxon>
        <taxon>Sphagnales</taxon>
        <taxon>Sphagnaceae</taxon>
        <taxon>Sphagnum</taxon>
    </lineage>
</organism>
<proteinExistence type="predicted"/>
<sequence>MTVQNATQLNPAVPEILFLTVWQRTMWAAFFVLASVLSFPLPPKGPLPQRSSSPKVLFFHSIEIVVQGHSASSLKCSKHNVYAKLILKLHRTMDVFSRLPFLNWHFKTLMKFSIVHGTAFLEVFVTGKHFIFMQPAPFIQTCFACLPLPGFEWETQALWITLSGGKGLTLLQNPIPTAN</sequence>
<keyword evidence="2" id="KW-1185">Reference proteome</keyword>
<accession>A0ABP0V486</accession>
<evidence type="ECO:0000313" key="1">
    <source>
        <dbReference type="EMBL" id="CAK9235509.1"/>
    </source>
</evidence>
<gene>
    <name evidence="1" type="ORF">CSSPTR1EN2_LOCUS22752</name>
</gene>
<protein>
    <submittedName>
        <fullName evidence="1">Uncharacterized protein</fullName>
    </submittedName>
</protein>